<proteinExistence type="predicted"/>
<dbReference type="AlphaFoldDB" id="A0A7U4QMN2"/>
<dbReference type="RefSeq" id="WP_066065861.1">
    <property type="nucleotide sequence ID" value="NZ_CP013015.1"/>
</dbReference>
<evidence type="ECO:0000313" key="1">
    <source>
        <dbReference type="EMBL" id="AMM42161.1"/>
    </source>
</evidence>
<protein>
    <submittedName>
        <fullName evidence="1">Uncharacterized protein</fullName>
    </submittedName>
</protein>
<keyword evidence="2" id="KW-1185">Reference proteome</keyword>
<dbReference type="Proteomes" id="UP000070560">
    <property type="component" value="Chromosome"/>
</dbReference>
<organism evidence="1 2">
    <name type="scientific">Desulfofervidus auxilii</name>
    <dbReference type="NCBI Taxonomy" id="1621989"/>
    <lineage>
        <taxon>Bacteria</taxon>
        <taxon>Pseudomonadati</taxon>
        <taxon>Thermodesulfobacteriota</taxon>
        <taxon>Candidatus Desulfofervidia</taxon>
        <taxon>Candidatus Desulfofervidales</taxon>
        <taxon>Candidatus Desulfofervidaceae</taxon>
        <taxon>Candidatus Desulfofervidus</taxon>
    </lineage>
</organism>
<dbReference type="OrthoDB" id="9816036at2"/>
<sequence length="300" mass="35195">MKKKKDYEENYCPICGHKNVLEEKAQRKSPSYKNKEYSYYECPRCGDFFISYELDRNLQSEQKPLTLISSWIREQNEIGREVSLTTEAYERLKKDLRMPSVSEKQFKLMQALERRTRPGKWIDFRENKEALIAAGWCTSLEELIFWIKTLIERKLLKEKGTQTYRATPGGIRLDGPSHIQITGSGWDYLDEYKRRKPKDSKKAFIAMWFDKRMDSILDNAIYPAVEEAGYEPIRIDRVEHIDKVDDKIIAEIRSSKFVIADLTKHRNGVYFEAGFALGLGIPVVWCVREDQLEKAHFDVS</sequence>
<dbReference type="KEGG" id="daw:HS1_002379"/>
<evidence type="ECO:0000313" key="2">
    <source>
        <dbReference type="Proteomes" id="UP000070560"/>
    </source>
</evidence>
<gene>
    <name evidence="1" type="ORF">HS1_002379</name>
</gene>
<accession>A0A7U4QMN2</accession>
<name>A0A7U4QMN2_DESA2</name>
<reference evidence="1 2" key="1">
    <citation type="submission" date="2015-10" db="EMBL/GenBank/DDBJ databases">
        <title>Candidatus Desulfofervidus auxilii, a hydrogenotrophic sulfate-reducing bacterium involved in the thermophilic anaerobic oxidation of methane.</title>
        <authorList>
            <person name="Krukenberg V."/>
            <person name="Richter M."/>
            <person name="Wegener G."/>
        </authorList>
    </citation>
    <scope>NUCLEOTIDE SEQUENCE [LARGE SCALE GENOMIC DNA]</scope>
    <source>
        <strain evidence="1 2">HS1</strain>
    </source>
</reference>
<dbReference type="Gene3D" id="3.40.50.450">
    <property type="match status" value="1"/>
</dbReference>
<dbReference type="EMBL" id="CP013015">
    <property type="protein sequence ID" value="AMM42161.1"/>
    <property type="molecule type" value="Genomic_DNA"/>
</dbReference>